<dbReference type="Proteomes" id="UP000515823">
    <property type="component" value="Chromosome"/>
</dbReference>
<reference evidence="4 5" key="1">
    <citation type="submission" date="2020-08" db="EMBL/GenBank/DDBJ databases">
        <authorList>
            <person name="Liu C."/>
            <person name="Sun Q."/>
        </authorList>
    </citation>
    <scope>NUCLEOTIDE SEQUENCE [LARGE SCALE GENOMIC DNA]</scope>
    <source>
        <strain evidence="4 5">NSJ-38</strain>
    </source>
</reference>
<organism evidence="4 5">
    <name type="scientific">Qiania dongpingensis</name>
    <dbReference type="NCBI Taxonomy" id="2763669"/>
    <lineage>
        <taxon>Bacteria</taxon>
        <taxon>Bacillati</taxon>
        <taxon>Bacillota</taxon>
        <taxon>Clostridia</taxon>
        <taxon>Lachnospirales</taxon>
        <taxon>Lachnospiraceae</taxon>
        <taxon>Qiania</taxon>
    </lineage>
</organism>
<keyword evidence="2 4" id="KW-0808">Transferase</keyword>
<dbReference type="InterPro" id="IPR041698">
    <property type="entry name" value="Methyltransf_25"/>
</dbReference>
<feature type="domain" description="Methyltransferase" evidence="3">
    <location>
        <begin position="49"/>
        <end position="140"/>
    </location>
</feature>
<evidence type="ECO:0000313" key="5">
    <source>
        <dbReference type="Proteomes" id="UP000515823"/>
    </source>
</evidence>
<dbReference type="AlphaFoldDB" id="A0A7G9G0H7"/>
<evidence type="ECO:0000256" key="2">
    <source>
        <dbReference type="ARBA" id="ARBA00022679"/>
    </source>
</evidence>
<evidence type="ECO:0000313" key="4">
    <source>
        <dbReference type="EMBL" id="QNM04309.1"/>
    </source>
</evidence>
<sequence>MIHDDKIDGGKGFDWGKASEDYARFRDIYPPEFYQKLLDAGICMKGQKVLDLGTGTGVLPRNLYGCGALFTGADISEEQIGQARQLCAEADMDIPFLCCPAEELPFPDDSFDAVTACQCFFYFNHETLAPKLYHMIKPGGLMAVMYLAWLPGEDAIAGASEKLVLRYNPSWSGCGEYRHPIEIPDVYSAYFQLESSEVFDLRIPFTKESWNGRMKACRGIGASLSPEKTADFEKEHLALLNKIAPENFSVLHYAAAAVLKSKKTSSF</sequence>
<dbReference type="Gene3D" id="3.40.50.150">
    <property type="entry name" value="Vaccinia Virus protein VP39"/>
    <property type="match status" value="1"/>
</dbReference>
<keyword evidence="1 4" id="KW-0489">Methyltransferase</keyword>
<dbReference type="PANTHER" id="PTHR44942">
    <property type="entry name" value="METHYLTRANSF_11 DOMAIN-CONTAINING PROTEIN"/>
    <property type="match status" value="1"/>
</dbReference>
<keyword evidence="5" id="KW-1185">Reference proteome</keyword>
<dbReference type="PANTHER" id="PTHR44942:SF4">
    <property type="entry name" value="METHYLTRANSFERASE TYPE 11 DOMAIN-CONTAINING PROTEIN"/>
    <property type="match status" value="1"/>
</dbReference>
<dbReference type="RefSeq" id="WP_249300578.1">
    <property type="nucleotide sequence ID" value="NZ_CP060634.1"/>
</dbReference>
<dbReference type="InterPro" id="IPR051052">
    <property type="entry name" value="Diverse_substrate_MTase"/>
</dbReference>
<dbReference type="SUPFAM" id="SSF53335">
    <property type="entry name" value="S-adenosyl-L-methionine-dependent methyltransferases"/>
    <property type="match status" value="1"/>
</dbReference>
<dbReference type="KEGG" id="qdo:H9Q78_07335"/>
<proteinExistence type="predicted"/>
<evidence type="ECO:0000256" key="1">
    <source>
        <dbReference type="ARBA" id="ARBA00022603"/>
    </source>
</evidence>
<protein>
    <submittedName>
        <fullName evidence="4">Methyltransferase domain-containing protein</fullName>
    </submittedName>
</protein>
<dbReference type="GO" id="GO:0032259">
    <property type="term" value="P:methylation"/>
    <property type="evidence" value="ECO:0007669"/>
    <property type="project" value="UniProtKB-KW"/>
</dbReference>
<dbReference type="InterPro" id="IPR029063">
    <property type="entry name" value="SAM-dependent_MTases_sf"/>
</dbReference>
<dbReference type="CDD" id="cd02440">
    <property type="entry name" value="AdoMet_MTases"/>
    <property type="match status" value="1"/>
</dbReference>
<gene>
    <name evidence="4" type="ORF">H9Q78_07335</name>
</gene>
<dbReference type="GO" id="GO:0008168">
    <property type="term" value="F:methyltransferase activity"/>
    <property type="evidence" value="ECO:0007669"/>
    <property type="project" value="UniProtKB-KW"/>
</dbReference>
<dbReference type="Pfam" id="PF13649">
    <property type="entry name" value="Methyltransf_25"/>
    <property type="match status" value="1"/>
</dbReference>
<dbReference type="EMBL" id="CP060634">
    <property type="protein sequence ID" value="QNM04309.1"/>
    <property type="molecule type" value="Genomic_DNA"/>
</dbReference>
<evidence type="ECO:0000259" key="3">
    <source>
        <dbReference type="Pfam" id="PF13649"/>
    </source>
</evidence>
<accession>A0A7G9G0H7</accession>
<name>A0A7G9G0H7_9FIRM</name>